<dbReference type="InterPro" id="IPR001795">
    <property type="entry name" value="RNA-dir_pol_luteovirus"/>
</dbReference>
<evidence type="ECO:0000256" key="8">
    <source>
        <dbReference type="RuleBase" id="RU364050"/>
    </source>
</evidence>
<evidence type="ECO:0000256" key="2">
    <source>
        <dbReference type="ARBA" id="ARBA00022484"/>
    </source>
</evidence>
<feature type="domain" description="RdRp catalytic" evidence="9">
    <location>
        <begin position="410"/>
        <end position="525"/>
    </location>
</feature>
<evidence type="ECO:0000256" key="4">
    <source>
        <dbReference type="ARBA" id="ARBA00022695"/>
    </source>
</evidence>
<dbReference type="SUPFAM" id="SSF56672">
    <property type="entry name" value="DNA/RNA polymerases"/>
    <property type="match status" value="1"/>
</dbReference>
<dbReference type="InterPro" id="IPR043128">
    <property type="entry name" value="Rev_trsase/Diguanyl_cyclase"/>
</dbReference>
<comment type="similarity">
    <text evidence="1">Belongs to the totiviridae RNA-directed RNA polymerase family.</text>
</comment>
<dbReference type="GO" id="GO:0003968">
    <property type="term" value="F:RNA-directed RNA polymerase activity"/>
    <property type="evidence" value="ECO:0007669"/>
    <property type="project" value="UniProtKB-KW"/>
</dbReference>
<evidence type="ECO:0000256" key="5">
    <source>
        <dbReference type="ARBA" id="ARBA00022741"/>
    </source>
</evidence>
<evidence type="ECO:0000256" key="7">
    <source>
        <dbReference type="ARBA" id="ARBA00048744"/>
    </source>
</evidence>
<dbReference type="EC" id="2.7.7.48" evidence="8"/>
<proteinExistence type="inferred from homology"/>
<dbReference type="GO" id="GO:0003723">
    <property type="term" value="F:RNA binding"/>
    <property type="evidence" value="ECO:0007669"/>
    <property type="project" value="InterPro"/>
</dbReference>
<keyword evidence="5 8" id="KW-0547">Nucleotide-binding</keyword>
<keyword evidence="4 8" id="KW-0548">Nucleotidyltransferase</keyword>
<evidence type="ECO:0000313" key="10">
    <source>
        <dbReference type="EMBL" id="WMC21261.1"/>
    </source>
</evidence>
<dbReference type="GO" id="GO:0039694">
    <property type="term" value="P:viral RNA genome replication"/>
    <property type="evidence" value="ECO:0007669"/>
    <property type="project" value="InterPro"/>
</dbReference>
<dbReference type="GO" id="GO:0006351">
    <property type="term" value="P:DNA-templated transcription"/>
    <property type="evidence" value="ECO:0007669"/>
    <property type="project" value="InterPro"/>
</dbReference>
<sequence>MAPTPGRAATLAKQYGRLGYELLRVLVNNHIPLTLLENLPTTDQLITASQMISSHPDTPLIGVGVSLLLADFPVQVPMNSMNIIKLCKLMFPPTMPTPHIRCKKLTMSKIMNRDYLQLSFPFKHHPAATTKTNVTLYNLLQALKSEGNLLHVMPLLSALAFKVTNDQACAAILYALGLHHDLGPYAYEYAAQVILEPKLAKMLSTALKALGCNSDIVGAKLVEGDTLQGRGVGSVDLREEATYRCDPEAVAQSVVNPPLSDLRQAIRDILEEEINPDELMFQQLDLYWSGRWAWCVNGSHSRVLDRQGGLDTVNIFPGVDRIYRRMYAEAQEIEPISSWDGEVYVSASEKLEHGKTRAIFACDTLSYFAFQHLLSGIEKSWRGRRVILDPGSQGHLGIANRILTLRKGGGVSVMLDYDDFNSAHSTQTMQVLFEELTTMVGYDQALASNLIRSFERENIYCKGKYVGLAKGTLMSGHRATTFINSVLNAAYVRVAVGRAAYEDFKSVHVGDDIYICVPTHSHAAMLLTKTRELGCRMNPMKQSVGLVGAEFLRMGIRDTHAIGYFARSVASAVSGNWVSEARLSPRDALRTAIATVHTLQNRSGYQDFSRLLARPLSRLVNVNLKTVRALLSGALAIEGSPQFVSDGSIRTVKEVMPPPDQLASELPKEWPTHATTDYLTVHASGVEQVALQMLGKSVFSAMLVSSYNKTLTSEITLPPTPRYTKQPPRVPVGSTSASVAMTRGRVRGILEPYPILQLIKDHLSKEVIRELFKLLGADPGCADIDTAAWGAERRTHLIHGAMSYSDAAALSANVDTGVLYTRYPVYM</sequence>
<keyword evidence="2 8" id="KW-0696">RNA-directed RNA polymerase</keyword>
<dbReference type="EMBL" id="OR089090">
    <property type="protein sequence ID" value="WMC21261.1"/>
    <property type="molecule type" value="Genomic_RNA"/>
</dbReference>
<dbReference type="GO" id="GO:0000166">
    <property type="term" value="F:nucleotide binding"/>
    <property type="evidence" value="ECO:0007669"/>
    <property type="project" value="UniProtKB-KW"/>
</dbReference>
<evidence type="ECO:0000256" key="6">
    <source>
        <dbReference type="ARBA" id="ARBA00022953"/>
    </source>
</evidence>
<name>A0AA50QDT6_9VIRU</name>
<evidence type="ECO:0000256" key="3">
    <source>
        <dbReference type="ARBA" id="ARBA00022679"/>
    </source>
</evidence>
<protein>
    <recommendedName>
        <fullName evidence="8">RNA-directed RNA polymerase</fullName>
        <ecNumber evidence="8">2.7.7.48</ecNumber>
    </recommendedName>
</protein>
<organism evidence="10">
    <name type="scientific">Rhizopus stolonifer toti-like virus 1</name>
    <dbReference type="NCBI Taxonomy" id="3071459"/>
    <lineage>
        <taxon>Viruses</taxon>
        <taxon>Riboviria</taxon>
        <taxon>Orthornavirae</taxon>
        <taxon>Duplornaviricota</taxon>
        <taxon>Chrymotiviricetes</taxon>
        <taxon>Ghabrivirales</taxon>
        <taxon>Totiviridae</taxon>
    </lineage>
</organism>
<dbReference type="Gene3D" id="3.30.70.270">
    <property type="match status" value="1"/>
</dbReference>
<comment type="catalytic activity">
    <reaction evidence="7 8">
        <text>RNA(n) + a ribonucleoside 5'-triphosphate = RNA(n+1) + diphosphate</text>
        <dbReference type="Rhea" id="RHEA:21248"/>
        <dbReference type="Rhea" id="RHEA-COMP:14527"/>
        <dbReference type="Rhea" id="RHEA-COMP:17342"/>
        <dbReference type="ChEBI" id="CHEBI:33019"/>
        <dbReference type="ChEBI" id="CHEBI:61557"/>
        <dbReference type="ChEBI" id="CHEBI:140395"/>
        <dbReference type="EC" id="2.7.7.48"/>
    </reaction>
</comment>
<keyword evidence="6 8" id="KW-0693">Viral RNA replication</keyword>
<reference evidence="10" key="1">
    <citation type="submission" date="2023-06" db="EMBL/GenBank/DDBJ databases">
        <title>Complete genome sequence of a novel dsRNA mycovirus infecting the phytopathogenic fungus Rhizopus stolonifer.</title>
        <authorList>
            <person name="Sun L."/>
        </authorList>
    </citation>
    <scope>NUCLEOTIDE SEQUENCE</scope>
    <source>
        <strain evidence="10">A2-1</strain>
    </source>
</reference>
<evidence type="ECO:0000259" key="9">
    <source>
        <dbReference type="PROSITE" id="PS50507"/>
    </source>
</evidence>
<dbReference type="Pfam" id="PF02123">
    <property type="entry name" value="RdRP_4"/>
    <property type="match status" value="1"/>
</dbReference>
<dbReference type="InterPro" id="IPR007094">
    <property type="entry name" value="RNA-dir_pol_PSvirus"/>
</dbReference>
<dbReference type="PROSITE" id="PS50507">
    <property type="entry name" value="RDRP_SSRNA_POS"/>
    <property type="match status" value="1"/>
</dbReference>
<evidence type="ECO:0000256" key="1">
    <source>
        <dbReference type="ARBA" id="ARBA00010455"/>
    </source>
</evidence>
<dbReference type="InterPro" id="IPR043502">
    <property type="entry name" value="DNA/RNA_pol_sf"/>
</dbReference>
<keyword evidence="3 8" id="KW-0808">Transferase</keyword>
<accession>A0AA50QDT6</accession>